<feature type="region of interest" description="Disordered" evidence="1">
    <location>
        <begin position="95"/>
        <end position="119"/>
    </location>
</feature>
<proteinExistence type="predicted"/>
<reference evidence="2 3" key="1">
    <citation type="submission" date="2016-06" db="EMBL/GenBank/DDBJ databases">
        <title>The Draft Genome Sequence and Annotation of the Desert Woodrat Neotoma lepida.</title>
        <authorList>
            <person name="Campbell M."/>
            <person name="Oakeson K.F."/>
            <person name="Yandell M."/>
            <person name="Halpert J.R."/>
            <person name="Dearing D."/>
        </authorList>
    </citation>
    <scope>NUCLEOTIDE SEQUENCE [LARGE SCALE GENOMIC DNA]</scope>
    <source>
        <strain evidence="2">417</strain>
        <tissue evidence="2">Liver</tissue>
    </source>
</reference>
<comment type="caution">
    <text evidence="2">The sequence shown here is derived from an EMBL/GenBank/DDBJ whole genome shotgun (WGS) entry which is preliminary data.</text>
</comment>
<organism evidence="2 3">
    <name type="scientific">Neotoma lepida</name>
    <name type="common">Desert woodrat</name>
    <dbReference type="NCBI Taxonomy" id="56216"/>
    <lineage>
        <taxon>Eukaryota</taxon>
        <taxon>Metazoa</taxon>
        <taxon>Chordata</taxon>
        <taxon>Craniata</taxon>
        <taxon>Vertebrata</taxon>
        <taxon>Euteleostomi</taxon>
        <taxon>Mammalia</taxon>
        <taxon>Eutheria</taxon>
        <taxon>Euarchontoglires</taxon>
        <taxon>Glires</taxon>
        <taxon>Rodentia</taxon>
        <taxon>Myomorpha</taxon>
        <taxon>Muroidea</taxon>
        <taxon>Cricetidae</taxon>
        <taxon>Neotominae</taxon>
        <taxon>Neotoma</taxon>
    </lineage>
</organism>
<accession>A0A1A6H0Z9</accession>
<evidence type="ECO:0000313" key="3">
    <source>
        <dbReference type="Proteomes" id="UP000092124"/>
    </source>
</evidence>
<feature type="compositionally biased region" description="Basic and acidic residues" evidence="1">
    <location>
        <begin position="95"/>
        <end position="107"/>
    </location>
</feature>
<dbReference type="AlphaFoldDB" id="A0A1A6H0Z9"/>
<dbReference type="EMBL" id="LZPO01056822">
    <property type="protein sequence ID" value="OBS71505.1"/>
    <property type="molecule type" value="Genomic_DNA"/>
</dbReference>
<protein>
    <submittedName>
        <fullName evidence="2">Uncharacterized protein</fullName>
    </submittedName>
</protein>
<evidence type="ECO:0000256" key="1">
    <source>
        <dbReference type="SAM" id="MobiDB-lite"/>
    </source>
</evidence>
<evidence type="ECO:0000313" key="2">
    <source>
        <dbReference type="EMBL" id="OBS71505.1"/>
    </source>
</evidence>
<keyword evidence="3" id="KW-1185">Reference proteome</keyword>
<dbReference type="Proteomes" id="UP000092124">
    <property type="component" value="Unassembled WGS sequence"/>
</dbReference>
<sequence>MRPPHPSPRRHRRPRALCAASQPQQGAQLWKSRGSPREDRVRALARGPAQPAPPRLGDSDRVGNRFEGNKSLTTSWPYSILPRRNKTWLCLGSWKREGAHPERRKDQPVPVRRHQSMDH</sequence>
<name>A0A1A6H0Z9_NEOLE</name>
<gene>
    <name evidence="2" type="ORF">A6R68_13919</name>
</gene>
<feature type="compositionally biased region" description="Basic and acidic residues" evidence="1">
    <location>
        <begin position="57"/>
        <end position="68"/>
    </location>
</feature>
<feature type="region of interest" description="Disordered" evidence="1">
    <location>
        <begin position="1"/>
        <end position="73"/>
    </location>
</feature>